<comment type="caution">
    <text evidence="2">The sequence shown here is derived from an EMBL/GenBank/DDBJ whole genome shotgun (WGS) entry which is preliminary data.</text>
</comment>
<feature type="transmembrane region" description="Helical" evidence="1">
    <location>
        <begin position="69"/>
        <end position="94"/>
    </location>
</feature>
<name>A0AAV5AAV8_9AGAM</name>
<protein>
    <submittedName>
        <fullName evidence="2">Uncharacterized protein</fullName>
    </submittedName>
</protein>
<keyword evidence="1" id="KW-1133">Transmembrane helix</keyword>
<organism evidence="2 3">
    <name type="scientific">Clathrus columnatus</name>
    <dbReference type="NCBI Taxonomy" id="1419009"/>
    <lineage>
        <taxon>Eukaryota</taxon>
        <taxon>Fungi</taxon>
        <taxon>Dikarya</taxon>
        <taxon>Basidiomycota</taxon>
        <taxon>Agaricomycotina</taxon>
        <taxon>Agaricomycetes</taxon>
        <taxon>Phallomycetidae</taxon>
        <taxon>Phallales</taxon>
        <taxon>Clathraceae</taxon>
        <taxon>Clathrus</taxon>
    </lineage>
</organism>
<feature type="transmembrane region" description="Helical" evidence="1">
    <location>
        <begin position="18"/>
        <end position="48"/>
    </location>
</feature>
<keyword evidence="1" id="KW-0472">Membrane</keyword>
<evidence type="ECO:0000313" key="3">
    <source>
        <dbReference type="Proteomes" id="UP001050691"/>
    </source>
</evidence>
<sequence>MNTSSQILTEETIQVETYIAALAYITILILVTNVAVILNDVLAFLAINHQVWGLWKEKRRLRLRTGEDFVILLLQQGILRFCFVLLISVTNLIIEYISLVAGSYVGVLQNVLSTILICEFTLDLRRRTTTRSLPNLSALELPDLNLSSQENPVRSIQSILGCFQQSILADMGERSDLVDIEGPDQGEPDMETA</sequence>
<accession>A0AAV5AAV8</accession>
<dbReference type="Proteomes" id="UP001050691">
    <property type="component" value="Unassembled WGS sequence"/>
</dbReference>
<evidence type="ECO:0000313" key="2">
    <source>
        <dbReference type="EMBL" id="GJJ10313.1"/>
    </source>
</evidence>
<evidence type="ECO:0000256" key="1">
    <source>
        <dbReference type="SAM" id="Phobius"/>
    </source>
</evidence>
<keyword evidence="3" id="KW-1185">Reference proteome</keyword>
<feature type="transmembrane region" description="Helical" evidence="1">
    <location>
        <begin position="100"/>
        <end position="122"/>
    </location>
</feature>
<gene>
    <name evidence="2" type="ORF">Clacol_004539</name>
</gene>
<proteinExistence type="predicted"/>
<reference evidence="2" key="1">
    <citation type="submission" date="2021-10" db="EMBL/GenBank/DDBJ databases">
        <title>De novo Genome Assembly of Clathrus columnatus (Basidiomycota, Fungi) Using Illumina and Nanopore Sequence Data.</title>
        <authorList>
            <person name="Ogiso-Tanaka E."/>
            <person name="Itagaki H."/>
            <person name="Hosoya T."/>
            <person name="Hosaka K."/>
        </authorList>
    </citation>
    <scope>NUCLEOTIDE SEQUENCE</scope>
    <source>
        <strain evidence="2">MO-923</strain>
    </source>
</reference>
<dbReference type="EMBL" id="BPWL01000005">
    <property type="protein sequence ID" value="GJJ10313.1"/>
    <property type="molecule type" value="Genomic_DNA"/>
</dbReference>
<dbReference type="AlphaFoldDB" id="A0AAV5AAV8"/>
<keyword evidence="1" id="KW-0812">Transmembrane</keyword>